<dbReference type="Proteomes" id="UP001270362">
    <property type="component" value="Unassembled WGS sequence"/>
</dbReference>
<dbReference type="AlphaFoldDB" id="A0AAE1CG80"/>
<evidence type="ECO:0000256" key="1">
    <source>
        <dbReference type="SAM" id="MobiDB-lite"/>
    </source>
</evidence>
<reference evidence="2" key="2">
    <citation type="submission" date="2023-06" db="EMBL/GenBank/DDBJ databases">
        <authorList>
            <consortium name="Lawrence Berkeley National Laboratory"/>
            <person name="Haridas S."/>
            <person name="Hensen N."/>
            <person name="Bonometti L."/>
            <person name="Westerberg I."/>
            <person name="Brannstrom I.O."/>
            <person name="Guillou S."/>
            <person name="Cros-Aarteil S."/>
            <person name="Calhoun S."/>
            <person name="Kuo A."/>
            <person name="Mondo S."/>
            <person name="Pangilinan J."/>
            <person name="Riley R."/>
            <person name="Labutti K."/>
            <person name="Andreopoulos B."/>
            <person name="Lipzen A."/>
            <person name="Chen C."/>
            <person name="Yanf M."/>
            <person name="Daum C."/>
            <person name="Ng V."/>
            <person name="Clum A."/>
            <person name="Steindorff A."/>
            <person name="Ohm R."/>
            <person name="Martin F."/>
            <person name="Silar P."/>
            <person name="Natvig D."/>
            <person name="Lalanne C."/>
            <person name="Gautier V."/>
            <person name="Ament-Velasquez S.L."/>
            <person name="Kruys A."/>
            <person name="Hutchinson M.I."/>
            <person name="Powell A.J."/>
            <person name="Barry K."/>
            <person name="Miller A.N."/>
            <person name="Grigoriev I.V."/>
            <person name="Debuchy R."/>
            <person name="Gladieux P."/>
            <person name="Thoren M.H."/>
            <person name="Johannesson H."/>
        </authorList>
    </citation>
    <scope>NUCLEOTIDE SEQUENCE</scope>
    <source>
        <strain evidence="2">CBS 314.62</strain>
    </source>
</reference>
<feature type="region of interest" description="Disordered" evidence="1">
    <location>
        <begin position="442"/>
        <end position="471"/>
    </location>
</feature>
<comment type="caution">
    <text evidence="2">The sequence shown here is derived from an EMBL/GenBank/DDBJ whole genome shotgun (WGS) entry which is preliminary data.</text>
</comment>
<dbReference type="EMBL" id="JAULSO010000001">
    <property type="protein sequence ID" value="KAK3693461.1"/>
    <property type="molecule type" value="Genomic_DNA"/>
</dbReference>
<accession>A0AAE1CG80</accession>
<gene>
    <name evidence="2" type="ORF">B0T22DRAFT_436641</name>
</gene>
<evidence type="ECO:0000313" key="2">
    <source>
        <dbReference type="EMBL" id="KAK3693461.1"/>
    </source>
</evidence>
<reference evidence="2" key="1">
    <citation type="journal article" date="2023" name="Mol. Phylogenet. Evol.">
        <title>Genome-scale phylogeny and comparative genomics of the fungal order Sordariales.</title>
        <authorList>
            <person name="Hensen N."/>
            <person name="Bonometti L."/>
            <person name="Westerberg I."/>
            <person name="Brannstrom I.O."/>
            <person name="Guillou S."/>
            <person name="Cros-Aarteil S."/>
            <person name="Calhoun S."/>
            <person name="Haridas S."/>
            <person name="Kuo A."/>
            <person name="Mondo S."/>
            <person name="Pangilinan J."/>
            <person name="Riley R."/>
            <person name="LaButti K."/>
            <person name="Andreopoulos B."/>
            <person name="Lipzen A."/>
            <person name="Chen C."/>
            <person name="Yan M."/>
            <person name="Daum C."/>
            <person name="Ng V."/>
            <person name="Clum A."/>
            <person name="Steindorff A."/>
            <person name="Ohm R.A."/>
            <person name="Martin F."/>
            <person name="Silar P."/>
            <person name="Natvig D.O."/>
            <person name="Lalanne C."/>
            <person name="Gautier V."/>
            <person name="Ament-Velasquez S.L."/>
            <person name="Kruys A."/>
            <person name="Hutchinson M.I."/>
            <person name="Powell A.J."/>
            <person name="Barry K."/>
            <person name="Miller A.N."/>
            <person name="Grigoriev I.V."/>
            <person name="Debuchy R."/>
            <person name="Gladieux P."/>
            <person name="Hiltunen Thoren M."/>
            <person name="Johannesson H."/>
        </authorList>
    </citation>
    <scope>NUCLEOTIDE SEQUENCE</scope>
    <source>
        <strain evidence="2">CBS 314.62</strain>
    </source>
</reference>
<evidence type="ECO:0000313" key="3">
    <source>
        <dbReference type="Proteomes" id="UP001270362"/>
    </source>
</evidence>
<name>A0AAE1CG80_9PEZI</name>
<sequence length="509" mass="55450">MTIDSPHWTGTIPVNMDWGGTIAADLPLNVTVFCFTQFQPFQTGCGPGKTRTYNLPPRENFTADTFASPRFRLPPDALSASLAAVTTLTSRGRLNCTFIKSRCTEVTIPSFFANSSAIPCNRRTLTVPETLFQRQDCPQLPPPATLTRLAGGYDVCRDPGAAILSSMPTDNRTALLTSDPRALVGYFWMPVTGDYEAVKSDVNWASDCPAILPYGRDVPGDCAAGGMSFAPCSPYLEIAYAEVVFTLPDLGIRNVTISSDRPRVPVHPYGKSEYLERWQTSLFRANKPSLPQVITSKDLTMLSDVFKEITTTTSGVLSIDDLRSTDPAARSKVFDALETLWGQTMARVARDNLTTTTSFEQRYHDYFPVNVTLMSYARRRVVQNEASTRILQGLLAAMLASIVVGFAFGSRGLECLVPLPPTRIGAVWWLLAGSRILGRRGGDGVEGTDGPGGEGFGGEDDGGRITCTDGRRRPRYRVPGNGILPEGCVALSDEELRREVFKILGGCTV</sequence>
<proteinExistence type="predicted"/>
<organism evidence="2 3">
    <name type="scientific">Podospora appendiculata</name>
    <dbReference type="NCBI Taxonomy" id="314037"/>
    <lineage>
        <taxon>Eukaryota</taxon>
        <taxon>Fungi</taxon>
        <taxon>Dikarya</taxon>
        <taxon>Ascomycota</taxon>
        <taxon>Pezizomycotina</taxon>
        <taxon>Sordariomycetes</taxon>
        <taxon>Sordariomycetidae</taxon>
        <taxon>Sordariales</taxon>
        <taxon>Podosporaceae</taxon>
        <taxon>Podospora</taxon>
    </lineage>
</organism>
<protein>
    <submittedName>
        <fullName evidence="2">Uncharacterized protein</fullName>
    </submittedName>
</protein>
<feature type="compositionally biased region" description="Gly residues" evidence="1">
    <location>
        <begin position="444"/>
        <end position="456"/>
    </location>
</feature>
<keyword evidence="3" id="KW-1185">Reference proteome</keyword>